<evidence type="ECO:0000256" key="1">
    <source>
        <dbReference type="SAM" id="SignalP"/>
    </source>
</evidence>
<keyword evidence="1" id="KW-0732">Signal</keyword>
<sequence>MNRLLTAPLLALLLTLHLPAAGQTPAPPAAWTNHRRVLPDKLRELPVGLSLWHTPNPNYPEPNPAQPGGFVWKHSTVVRADVADLTIVECGSFIWYNEAGWQQNMRETPAEFAELFGCPGGQLRQGQVYTFPKNYRYADSSRGLYGGDALWYILARDQQGRLYKGYGLLETEATVRPTAAP</sequence>
<protein>
    <submittedName>
        <fullName evidence="2">Uncharacterized protein</fullName>
    </submittedName>
</protein>
<accession>A0A431TY30</accession>
<dbReference type="RefSeq" id="WP_126695256.1">
    <property type="nucleotide sequence ID" value="NZ_RXOF01000015.1"/>
</dbReference>
<organism evidence="2 3">
    <name type="scientific">Hymenobacter gummosus</name>
    <dbReference type="NCBI Taxonomy" id="1776032"/>
    <lineage>
        <taxon>Bacteria</taxon>
        <taxon>Pseudomonadati</taxon>
        <taxon>Bacteroidota</taxon>
        <taxon>Cytophagia</taxon>
        <taxon>Cytophagales</taxon>
        <taxon>Hymenobacteraceae</taxon>
        <taxon>Hymenobacter</taxon>
    </lineage>
</organism>
<feature type="chain" id="PRO_5019582891" evidence="1">
    <location>
        <begin position="21"/>
        <end position="181"/>
    </location>
</feature>
<feature type="signal peptide" evidence="1">
    <location>
        <begin position="1"/>
        <end position="20"/>
    </location>
</feature>
<name>A0A431TY30_9BACT</name>
<dbReference type="OrthoDB" id="882231at2"/>
<reference evidence="2 3" key="1">
    <citation type="submission" date="2018-12" db="EMBL/GenBank/DDBJ databases">
        <title>Hymenobacter gummosus sp. nov., isolated from a spring.</title>
        <authorList>
            <person name="Nie L."/>
        </authorList>
    </citation>
    <scope>NUCLEOTIDE SEQUENCE [LARGE SCALE GENOMIC DNA]</scope>
    <source>
        <strain evidence="2 3">KCTC 52166</strain>
    </source>
</reference>
<evidence type="ECO:0000313" key="2">
    <source>
        <dbReference type="EMBL" id="RTQ46511.1"/>
    </source>
</evidence>
<gene>
    <name evidence="2" type="ORF">EJV47_21400</name>
</gene>
<evidence type="ECO:0000313" key="3">
    <source>
        <dbReference type="Proteomes" id="UP000282184"/>
    </source>
</evidence>
<proteinExistence type="predicted"/>
<keyword evidence="3" id="KW-1185">Reference proteome</keyword>
<dbReference type="EMBL" id="RXOF01000015">
    <property type="protein sequence ID" value="RTQ46511.1"/>
    <property type="molecule type" value="Genomic_DNA"/>
</dbReference>
<dbReference type="Proteomes" id="UP000282184">
    <property type="component" value="Unassembled WGS sequence"/>
</dbReference>
<comment type="caution">
    <text evidence="2">The sequence shown here is derived from an EMBL/GenBank/DDBJ whole genome shotgun (WGS) entry which is preliminary data.</text>
</comment>
<dbReference type="AlphaFoldDB" id="A0A431TY30"/>